<gene>
    <name evidence="2" type="ORF">E1163_24145</name>
</gene>
<dbReference type="PROSITE" id="PS51257">
    <property type="entry name" value="PROKAR_LIPOPROTEIN"/>
    <property type="match status" value="1"/>
</dbReference>
<dbReference type="RefSeq" id="WP_155175222.1">
    <property type="nucleotide sequence ID" value="NZ_BAAAFL010000007.1"/>
</dbReference>
<evidence type="ECO:0000313" key="2">
    <source>
        <dbReference type="EMBL" id="MTI28069.1"/>
    </source>
</evidence>
<dbReference type="Proteomes" id="UP000798808">
    <property type="component" value="Unassembled WGS sequence"/>
</dbReference>
<dbReference type="EMBL" id="SMLW01000652">
    <property type="protein sequence ID" value="MTI28069.1"/>
    <property type="molecule type" value="Genomic_DNA"/>
</dbReference>
<feature type="region of interest" description="Disordered" evidence="1">
    <location>
        <begin position="527"/>
        <end position="548"/>
    </location>
</feature>
<dbReference type="Gene3D" id="1.25.40.390">
    <property type="match status" value="1"/>
</dbReference>
<proteinExistence type="predicted"/>
<organism evidence="2 3">
    <name type="scientific">Fulvivirga kasyanovii</name>
    <dbReference type="NCBI Taxonomy" id="396812"/>
    <lineage>
        <taxon>Bacteria</taxon>
        <taxon>Pseudomonadati</taxon>
        <taxon>Bacteroidota</taxon>
        <taxon>Cytophagia</taxon>
        <taxon>Cytophagales</taxon>
        <taxon>Fulvivirgaceae</taxon>
        <taxon>Fulvivirga</taxon>
    </lineage>
</organism>
<protein>
    <submittedName>
        <fullName evidence="2">SusD/RagB family nutrient-binding outer membrane lipoprotein</fullName>
    </submittedName>
</protein>
<comment type="caution">
    <text evidence="2">The sequence shown here is derived from an EMBL/GenBank/DDBJ whole genome shotgun (WGS) entry which is preliminary data.</text>
</comment>
<evidence type="ECO:0000256" key="1">
    <source>
        <dbReference type="SAM" id="MobiDB-lite"/>
    </source>
</evidence>
<reference evidence="2 3" key="1">
    <citation type="submission" date="2019-02" db="EMBL/GenBank/DDBJ databases">
        <authorList>
            <person name="Goldberg S.R."/>
            <person name="Haltli B.A."/>
            <person name="Correa H."/>
            <person name="Russell K.G."/>
        </authorList>
    </citation>
    <scope>NUCLEOTIDE SEQUENCE [LARGE SCALE GENOMIC DNA]</scope>
    <source>
        <strain evidence="2 3">JCM 16186</strain>
    </source>
</reference>
<dbReference type="Pfam" id="PF12771">
    <property type="entry name" value="SusD-like_2"/>
    <property type="match status" value="2"/>
</dbReference>
<dbReference type="InterPro" id="IPR041662">
    <property type="entry name" value="SusD-like_2"/>
</dbReference>
<keyword evidence="3" id="KW-1185">Reference proteome</keyword>
<name>A0ABW9RXS5_9BACT</name>
<dbReference type="SUPFAM" id="SSF48452">
    <property type="entry name" value="TPR-like"/>
    <property type="match status" value="1"/>
</dbReference>
<feature type="compositionally biased region" description="Polar residues" evidence="1">
    <location>
        <begin position="531"/>
        <end position="548"/>
    </location>
</feature>
<accession>A0ABW9RXS5</accession>
<keyword evidence="2" id="KW-0449">Lipoprotein</keyword>
<evidence type="ECO:0000313" key="3">
    <source>
        <dbReference type="Proteomes" id="UP000798808"/>
    </source>
</evidence>
<dbReference type="InterPro" id="IPR011990">
    <property type="entry name" value="TPR-like_helical_dom_sf"/>
</dbReference>
<sequence length="560" mass="62276">MKAIYNKAITLGLIVLASCTSDFDDLNKKPGAVTADQASGRYFLTNPQYKLYAPGRFPYWRGPLIHGDRYAGHFCFGFDGSWWTDELGYSYSGAYTDATWDWLAGYLRGIDTYLDLTGVGGEFENERMHAVGLILKGLYYQKFTDIFGEVPYSESGNADILNPKFDTQKTIYEGIIAELDQAMATIGDATSTGEALEDLAENDLFYQGDLQKWKTLANTLKLRLAMRAHGASGADFANSVITEALNSPLIETLEESALLEKDKVIDQFNSSAYGDVWHNFGIGSNWTVSKHLIDYLRNNNDPRLEKYATPAEGGDIFVPKPTDAAEQKALDLMLANLDDAGVVYTTKDTVIDGSNKVKVSMPEDTHYVGQPSRLNLTSYYFANYNFFSKPAEIIIQKKGNGDIFPELVLTSAETYFLRAEAALKGFGGDANTLYQEGIRQGMLLWEVEEDDIDDFLSAAPIATLTGTTEEMLEQVSVQRWIASYTDGFEAWSVVRKSGYPTDVADGVDDPDIYGFGEINGVYPQRMRYGSNEKNTNGANLQDALTRQGPDQQDIELWWAK</sequence>